<sequence>MRITTPKIGDKINLKEDWKVCWEDVQPSDGHEISLWLTHYTTDPAQHTLLDLGVDPTQQSCVTIPGKHRHGIDGGDDYRVWATRPDLKSWPPSILAESANFHVDNPVKREH</sequence>
<protein>
    <submittedName>
        <fullName evidence="1">Uncharacterized protein</fullName>
    </submittedName>
</protein>
<dbReference type="RefSeq" id="XP_024689722.1">
    <property type="nucleotide sequence ID" value="XM_024840479.1"/>
</dbReference>
<dbReference type="GeneID" id="36548003"/>
<accession>A0A2I1CU29</accession>
<dbReference type="OrthoDB" id="10268894at2759"/>
<comment type="caution">
    <text evidence="1">The sequence shown here is derived from an EMBL/GenBank/DDBJ whole genome shotgun (WGS) entry which is preliminary data.</text>
</comment>
<gene>
    <name evidence="1" type="ORF">P168DRAFT_321550</name>
</gene>
<reference evidence="1" key="1">
    <citation type="submission" date="2016-12" db="EMBL/GenBank/DDBJ databases">
        <title>The genomes of Aspergillus section Nigri reveals drivers in fungal speciation.</title>
        <authorList>
            <consortium name="DOE Joint Genome Institute"/>
            <person name="Vesth T.C."/>
            <person name="Nybo J."/>
            <person name="Theobald S."/>
            <person name="Brandl J."/>
            <person name="Frisvad J.C."/>
            <person name="Nielsen K.F."/>
            <person name="Lyhne E.K."/>
            <person name="Kogle M.E."/>
            <person name="Kuo A."/>
            <person name="Riley R."/>
            <person name="Clum A."/>
            <person name="Nolan M."/>
            <person name="Lipzen A."/>
            <person name="Salamov A."/>
            <person name="Henrissat B."/>
            <person name="Wiebenga A."/>
            <person name="De vries R.P."/>
            <person name="Grigoriev I.V."/>
            <person name="Mortensen U.H."/>
            <person name="Andersen M.R."/>
            <person name="Baker S.E."/>
        </authorList>
    </citation>
    <scope>NUCLEOTIDE SEQUENCE</scope>
    <source>
        <strain evidence="1">IBT 28561</strain>
    </source>
</reference>
<evidence type="ECO:0000313" key="2">
    <source>
        <dbReference type="Proteomes" id="UP000234254"/>
    </source>
</evidence>
<dbReference type="VEuPathDB" id="FungiDB:P168DRAFT_321550"/>
<dbReference type="Proteomes" id="UP000234254">
    <property type="component" value="Unassembled WGS sequence"/>
</dbReference>
<evidence type="ECO:0000313" key="1">
    <source>
        <dbReference type="EMBL" id="PKY01128.1"/>
    </source>
</evidence>
<organism evidence="1 2">
    <name type="scientific">Aspergillus campestris (strain IBT 28561)</name>
    <dbReference type="NCBI Taxonomy" id="1392248"/>
    <lineage>
        <taxon>Eukaryota</taxon>
        <taxon>Fungi</taxon>
        <taxon>Dikarya</taxon>
        <taxon>Ascomycota</taxon>
        <taxon>Pezizomycotina</taxon>
        <taxon>Eurotiomycetes</taxon>
        <taxon>Eurotiomycetidae</taxon>
        <taxon>Eurotiales</taxon>
        <taxon>Aspergillaceae</taxon>
        <taxon>Aspergillus</taxon>
        <taxon>Aspergillus subgen. Circumdati</taxon>
    </lineage>
</organism>
<proteinExistence type="predicted"/>
<dbReference type="EMBL" id="MSFM01000012">
    <property type="protein sequence ID" value="PKY01128.1"/>
    <property type="molecule type" value="Genomic_DNA"/>
</dbReference>
<dbReference type="AlphaFoldDB" id="A0A2I1CU29"/>
<name>A0A2I1CU29_ASPC2</name>
<keyword evidence="2" id="KW-1185">Reference proteome</keyword>